<accession>A0A418APU0</accession>
<organism evidence="1 2">
    <name type="scientific">Aphanomyces invadans</name>
    <dbReference type="NCBI Taxonomy" id="157072"/>
    <lineage>
        <taxon>Eukaryota</taxon>
        <taxon>Sar</taxon>
        <taxon>Stramenopiles</taxon>
        <taxon>Oomycota</taxon>
        <taxon>Saprolegniomycetes</taxon>
        <taxon>Saprolegniales</taxon>
        <taxon>Verrucalvaceae</taxon>
        <taxon>Aphanomyces</taxon>
    </lineage>
</organism>
<feature type="non-terminal residue" evidence="1">
    <location>
        <position position="194"/>
    </location>
</feature>
<name>A0A418APU0_9STRA</name>
<sequence length="194" mass="22044">MEADEVALKAKLQFDLEYQSSTKIQATYKCHVLYRMHQQVMATRHAAAARIQRVYERYLYAKAIQLPPWCVLGQQVLVAMSIARRAGMVVRQSSHMAMTCGVAIWFQFYAGKDFAAGNFTTLPPPHSIDILEKRCRQDDKCAAFASDGSLKRFVPRQLSQLHALKATDGREIDMAVDGLYVKRIPRTQLLGQRH</sequence>
<comment type="caution">
    <text evidence="1">The sequence shown here is derived from an EMBL/GenBank/DDBJ whole genome shotgun (WGS) entry which is preliminary data.</text>
</comment>
<evidence type="ECO:0000313" key="1">
    <source>
        <dbReference type="EMBL" id="RHY27074.1"/>
    </source>
</evidence>
<dbReference type="EMBL" id="QUSY01000847">
    <property type="protein sequence ID" value="RHY27074.1"/>
    <property type="molecule type" value="Genomic_DNA"/>
</dbReference>
<reference evidence="1 2" key="1">
    <citation type="submission" date="2018-08" db="EMBL/GenBank/DDBJ databases">
        <title>Aphanomyces genome sequencing and annotation.</title>
        <authorList>
            <person name="Minardi D."/>
            <person name="Oidtmann B."/>
            <person name="Van Der Giezen M."/>
            <person name="Studholme D.J."/>
        </authorList>
    </citation>
    <scope>NUCLEOTIDE SEQUENCE [LARGE SCALE GENOMIC DNA]</scope>
    <source>
        <strain evidence="1 2">NJM0002</strain>
    </source>
</reference>
<gene>
    <name evidence="1" type="ORF">DYB32_007067</name>
</gene>
<protein>
    <submittedName>
        <fullName evidence="1">Uncharacterized protein</fullName>
    </submittedName>
</protein>
<evidence type="ECO:0000313" key="2">
    <source>
        <dbReference type="Proteomes" id="UP000285060"/>
    </source>
</evidence>
<dbReference type="AlphaFoldDB" id="A0A418APU0"/>
<dbReference type="VEuPathDB" id="FungiDB:H310_12322"/>
<keyword evidence="2" id="KW-1185">Reference proteome</keyword>
<dbReference type="Proteomes" id="UP000285060">
    <property type="component" value="Unassembled WGS sequence"/>
</dbReference>
<proteinExistence type="predicted"/>